<protein>
    <recommendedName>
        <fullName evidence="3">DUF1985 domain-containing protein</fullName>
    </recommendedName>
</protein>
<proteinExistence type="predicted"/>
<gene>
    <name evidence="2" type="ORF">Prudu_862S000300</name>
</gene>
<name>A0A5H2Y4M6_PRUDU</name>
<dbReference type="PANTHER" id="PTHR48449">
    <property type="entry name" value="DUF1985 DOMAIN-CONTAINING PROTEIN"/>
    <property type="match status" value="1"/>
</dbReference>
<accession>A0A5H2Y4M6</accession>
<evidence type="ECO:0008006" key="3">
    <source>
        <dbReference type="Google" id="ProtNLM"/>
    </source>
</evidence>
<dbReference type="PANTHER" id="PTHR48449:SF1">
    <property type="entry name" value="DUF1985 DOMAIN-CONTAINING PROTEIN"/>
    <property type="match status" value="1"/>
</dbReference>
<evidence type="ECO:0000256" key="1">
    <source>
        <dbReference type="SAM" id="MobiDB-lite"/>
    </source>
</evidence>
<reference evidence="2" key="1">
    <citation type="journal article" date="2019" name="Science">
        <title>Mutation of a bHLH transcription factor allowed almond domestication.</title>
        <authorList>
            <person name="Sanchez-Perez R."/>
            <person name="Pavan S."/>
            <person name="Mazzeo R."/>
            <person name="Moldovan C."/>
            <person name="Aiese Cigliano R."/>
            <person name="Del Cueto J."/>
            <person name="Ricciardi F."/>
            <person name="Lotti C."/>
            <person name="Ricciardi L."/>
            <person name="Dicenta F."/>
            <person name="Lopez-Marques R.L."/>
            <person name="Lindberg Moller B."/>
        </authorList>
    </citation>
    <scope>NUCLEOTIDE SEQUENCE</scope>
</reference>
<dbReference type="AlphaFoldDB" id="A0A5H2Y4M6"/>
<dbReference type="EMBL" id="AP021199">
    <property type="protein sequence ID" value="BBN69266.1"/>
    <property type="molecule type" value="Genomic_DNA"/>
</dbReference>
<evidence type="ECO:0000313" key="2">
    <source>
        <dbReference type="EMBL" id="BBN69266.1"/>
    </source>
</evidence>
<sequence>MIVDVLKLGFIYFAVFVLLGSEKHVHIDMRYLKLAEDLEDFGKYPWGAVCYAKTNASLLRALCADYQRVKVPTKTAKTKKTGKKPTTTATALAALHLVMHEDNAYIPRLLHWRSNSSPRFYELMSQVFENREVDVQLLRPSVMDKQQPYWTWGDSADDTEELVDLLGDDVEQKTGTSASVEEKDKDIDETASLPSSSKASITFLEDILASRELRTLKRDFEEVKQKGLTMSISNFPTYWPHSTSCGILIVKFIEHLSAGISVDKVDPLNIKYYRLKLAIEGLRGRHIYEGILAPSDVRMGLKFSDLMYVTKRSMNTAVSKFHKLLESMTEAIASLQSFNSKFLA</sequence>
<feature type="region of interest" description="Disordered" evidence="1">
    <location>
        <begin position="172"/>
        <end position="192"/>
    </location>
</feature>
<organism evidence="2">
    <name type="scientific">Prunus dulcis</name>
    <name type="common">Almond</name>
    <name type="synonym">Amygdalus dulcis</name>
    <dbReference type="NCBI Taxonomy" id="3755"/>
    <lineage>
        <taxon>Eukaryota</taxon>
        <taxon>Viridiplantae</taxon>
        <taxon>Streptophyta</taxon>
        <taxon>Embryophyta</taxon>
        <taxon>Tracheophyta</taxon>
        <taxon>Spermatophyta</taxon>
        <taxon>Magnoliopsida</taxon>
        <taxon>eudicotyledons</taxon>
        <taxon>Gunneridae</taxon>
        <taxon>Pentapetalae</taxon>
        <taxon>rosids</taxon>
        <taxon>fabids</taxon>
        <taxon>Rosales</taxon>
        <taxon>Rosaceae</taxon>
        <taxon>Amygdaloideae</taxon>
        <taxon>Amygdaleae</taxon>
        <taxon>Prunus</taxon>
    </lineage>
</organism>